<sequence>MFHEEDTNRRDQMRRVTWAQQKAKLVPRKPNTSVGDEVEPQPPPPSEFQFMPTPGIGLTKDALVDISGPSLTMPTPVITSLPTMVEDLQEIENQENAKKRAMRTKNFRVGRGSTMLFAAPRRGNNAATQ</sequence>
<keyword evidence="3" id="KW-1185">Reference proteome</keyword>
<evidence type="ECO:0000313" key="3">
    <source>
        <dbReference type="Proteomes" id="UP001604336"/>
    </source>
</evidence>
<organism evidence="2 3">
    <name type="scientific">Abeliophyllum distichum</name>
    <dbReference type="NCBI Taxonomy" id="126358"/>
    <lineage>
        <taxon>Eukaryota</taxon>
        <taxon>Viridiplantae</taxon>
        <taxon>Streptophyta</taxon>
        <taxon>Embryophyta</taxon>
        <taxon>Tracheophyta</taxon>
        <taxon>Spermatophyta</taxon>
        <taxon>Magnoliopsida</taxon>
        <taxon>eudicotyledons</taxon>
        <taxon>Gunneridae</taxon>
        <taxon>Pentapetalae</taxon>
        <taxon>asterids</taxon>
        <taxon>lamiids</taxon>
        <taxon>Lamiales</taxon>
        <taxon>Oleaceae</taxon>
        <taxon>Forsythieae</taxon>
        <taxon>Abeliophyllum</taxon>
    </lineage>
</organism>
<gene>
    <name evidence="2" type="ORF">Adt_49113</name>
</gene>
<dbReference type="AlphaFoldDB" id="A0ABD1NS26"/>
<reference evidence="3" key="1">
    <citation type="submission" date="2024-07" db="EMBL/GenBank/DDBJ databases">
        <title>Two chromosome-level genome assemblies of Korean endemic species Abeliophyllum distichum and Forsythia ovata (Oleaceae).</title>
        <authorList>
            <person name="Jang H."/>
        </authorList>
    </citation>
    <scope>NUCLEOTIDE SEQUENCE [LARGE SCALE GENOMIC DNA]</scope>
</reference>
<accession>A0ABD1NS26</accession>
<comment type="caution">
    <text evidence="2">The sequence shown here is derived from an EMBL/GenBank/DDBJ whole genome shotgun (WGS) entry which is preliminary data.</text>
</comment>
<feature type="region of interest" description="Disordered" evidence="1">
    <location>
        <begin position="1"/>
        <end position="56"/>
    </location>
</feature>
<dbReference type="EMBL" id="JBFOLK010000710">
    <property type="protein sequence ID" value="KAL2453386.1"/>
    <property type="molecule type" value="Genomic_DNA"/>
</dbReference>
<protein>
    <submittedName>
        <fullName evidence="2">Uncharacterized protein</fullName>
    </submittedName>
</protein>
<dbReference type="Proteomes" id="UP001604336">
    <property type="component" value="Unassembled WGS sequence"/>
</dbReference>
<evidence type="ECO:0000313" key="2">
    <source>
        <dbReference type="EMBL" id="KAL2453386.1"/>
    </source>
</evidence>
<feature type="compositionally biased region" description="Basic and acidic residues" evidence="1">
    <location>
        <begin position="1"/>
        <end position="14"/>
    </location>
</feature>
<evidence type="ECO:0000256" key="1">
    <source>
        <dbReference type="SAM" id="MobiDB-lite"/>
    </source>
</evidence>
<name>A0ABD1NS26_9LAMI</name>
<proteinExistence type="predicted"/>
<feature type="region of interest" description="Disordered" evidence="1">
    <location>
        <begin position="105"/>
        <end position="129"/>
    </location>
</feature>